<gene>
    <name evidence="3" type="ORF">DN052_08175</name>
</gene>
<organism evidence="3 4">
    <name type="scientific">Acidithiobacillus ferrooxidans</name>
    <name type="common">Thiobacillus ferrooxidans</name>
    <dbReference type="NCBI Taxonomy" id="920"/>
    <lineage>
        <taxon>Bacteria</taxon>
        <taxon>Pseudomonadati</taxon>
        <taxon>Pseudomonadota</taxon>
        <taxon>Acidithiobacillia</taxon>
        <taxon>Acidithiobacillales</taxon>
        <taxon>Acidithiobacillaceae</taxon>
        <taxon>Acidithiobacillus</taxon>
    </lineage>
</organism>
<dbReference type="AlphaFoldDB" id="A0A2W1K3M7"/>
<protein>
    <submittedName>
        <fullName evidence="3">Restriction endonuclease subunit S</fullName>
    </submittedName>
</protein>
<dbReference type="InterPro" id="IPR000119">
    <property type="entry name" value="Hist_DNA-bd"/>
</dbReference>
<dbReference type="GO" id="GO:0030527">
    <property type="term" value="F:structural constituent of chromatin"/>
    <property type="evidence" value="ECO:0007669"/>
    <property type="project" value="InterPro"/>
</dbReference>
<evidence type="ECO:0000256" key="2">
    <source>
        <dbReference type="ARBA" id="ARBA00023125"/>
    </source>
</evidence>
<dbReference type="EMBL" id="QKQP01000002">
    <property type="protein sequence ID" value="PZD81249.1"/>
    <property type="molecule type" value="Genomic_DNA"/>
</dbReference>
<dbReference type="Gene3D" id="4.10.520.10">
    <property type="entry name" value="IHF-like DNA-binding proteins"/>
    <property type="match status" value="1"/>
</dbReference>
<dbReference type="Proteomes" id="UP000248886">
    <property type="component" value="Unassembled WGS sequence"/>
</dbReference>
<keyword evidence="2" id="KW-0238">DNA-binding</keyword>
<evidence type="ECO:0000313" key="4">
    <source>
        <dbReference type="Proteomes" id="UP000248886"/>
    </source>
</evidence>
<sequence length="73" mass="8143">MTVTRQELMDYLVDTFGFSHKGCAELVASFFSRPGRNPGTGVPCEITACRVVTFKARPKLRQRCNPHVQDAEA</sequence>
<reference evidence="3 4" key="1">
    <citation type="submission" date="2018-06" db="EMBL/GenBank/DDBJ databases">
        <title>Draft sequence of Acidithiobacillus ferrooxidans CCM 4253.</title>
        <authorList>
            <person name="Moya-Beltran A."/>
            <person name="Castro M."/>
            <person name="Covarrubias P.C."/>
            <person name="Issotta F."/>
            <person name="Janiczek O."/>
            <person name="Mandl M."/>
            <person name="Kucera J."/>
            <person name="Quatrini R."/>
        </authorList>
    </citation>
    <scope>NUCLEOTIDE SEQUENCE [LARGE SCALE GENOMIC DNA]</scope>
    <source>
        <strain evidence="3 4">CCM 4253</strain>
    </source>
</reference>
<dbReference type="GO" id="GO:0004519">
    <property type="term" value="F:endonuclease activity"/>
    <property type="evidence" value="ECO:0007669"/>
    <property type="project" value="UniProtKB-KW"/>
</dbReference>
<keyword evidence="3" id="KW-0378">Hydrolase</keyword>
<keyword evidence="3" id="KW-0540">Nuclease</keyword>
<evidence type="ECO:0000313" key="3">
    <source>
        <dbReference type="EMBL" id="PZD81249.1"/>
    </source>
</evidence>
<proteinExistence type="inferred from homology"/>
<dbReference type="OrthoDB" id="9797747at2"/>
<dbReference type="GO" id="GO:0003677">
    <property type="term" value="F:DNA binding"/>
    <property type="evidence" value="ECO:0007669"/>
    <property type="project" value="UniProtKB-KW"/>
</dbReference>
<keyword evidence="3" id="KW-0255">Endonuclease</keyword>
<comment type="caution">
    <text evidence="3">The sequence shown here is derived from an EMBL/GenBank/DDBJ whole genome shotgun (WGS) entry which is preliminary data.</text>
</comment>
<accession>A0A2W1K3M7</accession>
<dbReference type="InterPro" id="IPR010992">
    <property type="entry name" value="IHF-like_DNA-bd_dom_sf"/>
</dbReference>
<dbReference type="RefSeq" id="WP_009560828.1">
    <property type="nucleotide sequence ID" value="NZ_AP025160.1"/>
</dbReference>
<comment type="similarity">
    <text evidence="1">Belongs to the bacterial histone-like protein family.</text>
</comment>
<dbReference type="Pfam" id="PF00216">
    <property type="entry name" value="Bac_DNA_binding"/>
    <property type="match status" value="1"/>
</dbReference>
<name>A0A2W1K3M7_ACIFR</name>
<dbReference type="SUPFAM" id="SSF47729">
    <property type="entry name" value="IHF-like DNA-binding proteins"/>
    <property type="match status" value="1"/>
</dbReference>
<evidence type="ECO:0000256" key="1">
    <source>
        <dbReference type="ARBA" id="ARBA00010529"/>
    </source>
</evidence>